<accession>A0A7L5E3G5</accession>
<name>A0A7L5E3G5_9SPHI</name>
<gene>
    <name evidence="1" type="ORF">HH214_10045</name>
</gene>
<sequence length="90" mass="10524">MNNLSTTLHDKVHNWMNMIGFRLNSSDTNNQSKTVTKHYFFETFNCLEKVKTDEPGKAKFMCFDTYGETLKIRSLSDLQTAFYDNISQLK</sequence>
<keyword evidence="2" id="KW-1185">Reference proteome</keyword>
<dbReference type="RefSeq" id="WP_169607334.1">
    <property type="nucleotide sequence ID" value="NZ_CP051682.1"/>
</dbReference>
<reference evidence="1 2" key="1">
    <citation type="submission" date="2020-04" db="EMBL/GenBank/DDBJ databases">
        <title>Genome sequencing of novel species.</title>
        <authorList>
            <person name="Heo J."/>
            <person name="Kim S.-J."/>
            <person name="Kim J.-S."/>
            <person name="Hong S.-B."/>
            <person name="Kwon S.-W."/>
        </authorList>
    </citation>
    <scope>NUCLEOTIDE SEQUENCE [LARGE SCALE GENOMIC DNA]</scope>
    <source>
        <strain evidence="1 2">F39-2</strain>
    </source>
</reference>
<evidence type="ECO:0000313" key="1">
    <source>
        <dbReference type="EMBL" id="QJD96184.1"/>
    </source>
</evidence>
<dbReference type="AlphaFoldDB" id="A0A7L5E3G5"/>
<dbReference type="EMBL" id="CP051682">
    <property type="protein sequence ID" value="QJD96184.1"/>
    <property type="molecule type" value="Genomic_DNA"/>
</dbReference>
<evidence type="ECO:0000313" key="2">
    <source>
        <dbReference type="Proteomes" id="UP000503278"/>
    </source>
</evidence>
<proteinExistence type="predicted"/>
<dbReference type="KEGG" id="mrob:HH214_10045"/>
<protein>
    <submittedName>
        <fullName evidence="1">Uncharacterized protein</fullName>
    </submittedName>
</protein>
<dbReference type="Proteomes" id="UP000503278">
    <property type="component" value="Chromosome"/>
</dbReference>
<organism evidence="1 2">
    <name type="scientific">Mucilaginibacter robiniae</name>
    <dbReference type="NCBI Taxonomy" id="2728022"/>
    <lineage>
        <taxon>Bacteria</taxon>
        <taxon>Pseudomonadati</taxon>
        <taxon>Bacteroidota</taxon>
        <taxon>Sphingobacteriia</taxon>
        <taxon>Sphingobacteriales</taxon>
        <taxon>Sphingobacteriaceae</taxon>
        <taxon>Mucilaginibacter</taxon>
    </lineage>
</organism>